<keyword evidence="3" id="KW-1185">Reference proteome</keyword>
<name>A0A284RM59_ARMOS</name>
<evidence type="ECO:0000313" key="2">
    <source>
        <dbReference type="EMBL" id="SJL09849.1"/>
    </source>
</evidence>
<dbReference type="Gene3D" id="3.80.10.10">
    <property type="entry name" value="Ribonuclease Inhibitor"/>
    <property type="match status" value="1"/>
</dbReference>
<proteinExistence type="predicted"/>
<sequence>MNIPNIPPNLPAALNLLGHNPFMTPEQAEEIRQLLHNEEHVLASLNAEINEATALLEKITRDRDALQEIIVGKSGPHMAALRAGIEEKEMELRRAQKESQAVKASWDRMCRERGTVAESDPDLLEHLDFEIELCRQAVQRLDKEENGIQASLDTQRDALSPIRRLPVELLSEIFKLCLPGSYIVPKLRSAPLLLVQVCSSWRRLALSIPQLWSSIAVEVTVQRCRPPVPLIELWLQRSMNQPLSFSITELEQEDAREIPDPVTAASVLKSFVPAHHRWTSVKLEYHDWRWPSGLEQLPPDALLDSLETLDLQREYWFKDDTPDLKRVLQAPHLHDLTWHSRSPPSDYLQTVNTLQLTHLDLVRPVSKDVFLDVLSGCRAIQSCTFFVQLVGRVPDDSDDPAVDTSLIVLPHLHTFELTVDMALTTLLSRLVFPSLTTLQINRLDEFFLINPANAPHFWDQGEVNAFLVRSQCSLRTLDVRDVEISSAELLDVLKFTSPTLQQLNITNERAKDNCITDDVVRALTASSSPGDPTFLCPQLDYLKLWRCVSSTDGLLADMVQSRWLPQEEDTAKRMRLVIILLRDEERHAIDVVRLKEFHRRRPGITLVRR</sequence>
<keyword evidence="1" id="KW-0175">Coiled coil</keyword>
<dbReference type="STRING" id="47428.A0A284RM59"/>
<dbReference type="InterPro" id="IPR032675">
    <property type="entry name" value="LRR_dom_sf"/>
</dbReference>
<dbReference type="SUPFAM" id="SSF52047">
    <property type="entry name" value="RNI-like"/>
    <property type="match status" value="1"/>
</dbReference>
<dbReference type="Proteomes" id="UP000219338">
    <property type="component" value="Unassembled WGS sequence"/>
</dbReference>
<evidence type="ECO:0000256" key="1">
    <source>
        <dbReference type="SAM" id="Coils"/>
    </source>
</evidence>
<dbReference type="AlphaFoldDB" id="A0A284RM59"/>
<dbReference type="OrthoDB" id="3253362at2759"/>
<accession>A0A284RM59</accession>
<gene>
    <name evidence="2" type="ORF">ARMOST_13230</name>
</gene>
<feature type="coiled-coil region" evidence="1">
    <location>
        <begin position="28"/>
        <end position="105"/>
    </location>
</feature>
<dbReference type="EMBL" id="FUEG01000011">
    <property type="protein sequence ID" value="SJL09849.1"/>
    <property type="molecule type" value="Genomic_DNA"/>
</dbReference>
<evidence type="ECO:0000313" key="3">
    <source>
        <dbReference type="Proteomes" id="UP000219338"/>
    </source>
</evidence>
<protein>
    <submittedName>
        <fullName evidence="2">Uncharacterized protein</fullName>
    </submittedName>
</protein>
<dbReference type="Gene3D" id="1.20.1280.50">
    <property type="match status" value="1"/>
</dbReference>
<reference evidence="3" key="1">
    <citation type="journal article" date="2017" name="Nat. Ecol. Evol.">
        <title>Genome expansion and lineage-specific genetic innovations in the forest pathogenic fungi Armillaria.</title>
        <authorList>
            <person name="Sipos G."/>
            <person name="Prasanna A.N."/>
            <person name="Walter M.C."/>
            <person name="O'Connor E."/>
            <person name="Balint B."/>
            <person name="Krizsan K."/>
            <person name="Kiss B."/>
            <person name="Hess J."/>
            <person name="Varga T."/>
            <person name="Slot J."/>
            <person name="Riley R."/>
            <person name="Boka B."/>
            <person name="Rigling D."/>
            <person name="Barry K."/>
            <person name="Lee J."/>
            <person name="Mihaltcheva S."/>
            <person name="LaButti K."/>
            <person name="Lipzen A."/>
            <person name="Waldron R."/>
            <person name="Moloney N.M."/>
            <person name="Sperisen C."/>
            <person name="Kredics L."/>
            <person name="Vagvoelgyi C."/>
            <person name="Patrignani A."/>
            <person name="Fitzpatrick D."/>
            <person name="Nagy I."/>
            <person name="Doyle S."/>
            <person name="Anderson J.B."/>
            <person name="Grigoriev I.V."/>
            <person name="Gueldener U."/>
            <person name="Muensterkoetter M."/>
            <person name="Nagy L.G."/>
        </authorList>
    </citation>
    <scope>NUCLEOTIDE SEQUENCE [LARGE SCALE GENOMIC DNA]</scope>
    <source>
        <strain evidence="3">C18/9</strain>
    </source>
</reference>
<dbReference type="OMA" id="MCNDEKS"/>
<organism evidence="2 3">
    <name type="scientific">Armillaria ostoyae</name>
    <name type="common">Armillaria root rot fungus</name>
    <dbReference type="NCBI Taxonomy" id="47428"/>
    <lineage>
        <taxon>Eukaryota</taxon>
        <taxon>Fungi</taxon>
        <taxon>Dikarya</taxon>
        <taxon>Basidiomycota</taxon>
        <taxon>Agaricomycotina</taxon>
        <taxon>Agaricomycetes</taxon>
        <taxon>Agaricomycetidae</taxon>
        <taxon>Agaricales</taxon>
        <taxon>Marasmiineae</taxon>
        <taxon>Physalacriaceae</taxon>
        <taxon>Armillaria</taxon>
    </lineage>
</organism>